<comment type="caution">
    <text evidence="2">The sequence shown here is derived from an EMBL/GenBank/DDBJ whole genome shotgun (WGS) entry which is preliminary data.</text>
</comment>
<feature type="region of interest" description="Disordered" evidence="1">
    <location>
        <begin position="100"/>
        <end position="127"/>
    </location>
</feature>
<dbReference type="AlphaFoldDB" id="A0A916L7D4"/>
<gene>
    <name evidence="2" type="ORF">ERS007739_00123</name>
</gene>
<dbReference type="EMBL" id="CSBK01000027">
    <property type="protein sequence ID" value="COW81195.1"/>
    <property type="molecule type" value="Genomic_DNA"/>
</dbReference>
<name>A0A916L7D4_MYCTX</name>
<evidence type="ECO:0000313" key="3">
    <source>
        <dbReference type="Proteomes" id="UP000039021"/>
    </source>
</evidence>
<evidence type="ECO:0000256" key="1">
    <source>
        <dbReference type="SAM" id="MobiDB-lite"/>
    </source>
</evidence>
<evidence type="ECO:0000313" key="2">
    <source>
        <dbReference type="EMBL" id="COW81195.1"/>
    </source>
</evidence>
<proteinExistence type="predicted"/>
<protein>
    <submittedName>
        <fullName evidence="2">Uncharacterized protein</fullName>
    </submittedName>
</protein>
<organism evidence="2 3">
    <name type="scientific">Mycobacterium tuberculosis</name>
    <dbReference type="NCBI Taxonomy" id="1773"/>
    <lineage>
        <taxon>Bacteria</taxon>
        <taxon>Bacillati</taxon>
        <taxon>Actinomycetota</taxon>
        <taxon>Actinomycetes</taxon>
        <taxon>Mycobacteriales</taxon>
        <taxon>Mycobacteriaceae</taxon>
        <taxon>Mycobacterium</taxon>
        <taxon>Mycobacterium tuberculosis complex</taxon>
    </lineage>
</organism>
<sequence length="127" mass="12668">MTTCEPGAIVVFTHGFEVSPFSTALRASSAAPSITSGLEVLVQDVIAAITTAPWSSTNSPSSSDFTRTGLLTRPSACAAAECTVSSVATSSLANVSCPGSLAGNVSSTTSSSFECGSWGESGEPLPT</sequence>
<accession>A0A916L7D4</accession>
<reference evidence="3" key="1">
    <citation type="submission" date="2015-03" db="EMBL/GenBank/DDBJ databases">
        <authorList>
            <consortium name="Pathogen Informatics"/>
        </authorList>
    </citation>
    <scope>NUCLEOTIDE SEQUENCE [LARGE SCALE GENOMIC DNA]</scope>
    <source>
        <strain evidence="3">N09902308</strain>
    </source>
</reference>
<dbReference type="Proteomes" id="UP000039021">
    <property type="component" value="Unassembled WGS sequence"/>
</dbReference>